<protein>
    <submittedName>
        <fullName evidence="3">Pilus assembly protein TadE</fullName>
    </submittedName>
</protein>
<keyword evidence="1" id="KW-1133">Transmembrane helix</keyword>
<dbReference type="EMBL" id="VMNW02000029">
    <property type="protein sequence ID" value="KAA9159433.1"/>
    <property type="molecule type" value="Genomic_DNA"/>
</dbReference>
<dbReference type="RefSeq" id="WP_144747391.1">
    <property type="nucleotide sequence ID" value="NZ_VMNW02000029.1"/>
</dbReference>
<keyword evidence="4" id="KW-1185">Reference proteome</keyword>
<name>A0A5N0V590_9PSEU</name>
<evidence type="ECO:0000259" key="2">
    <source>
        <dbReference type="Pfam" id="PF07811"/>
    </source>
</evidence>
<evidence type="ECO:0000313" key="4">
    <source>
        <dbReference type="Proteomes" id="UP000319769"/>
    </source>
</evidence>
<feature type="transmembrane region" description="Helical" evidence="1">
    <location>
        <begin position="20"/>
        <end position="41"/>
    </location>
</feature>
<proteinExistence type="predicted"/>
<evidence type="ECO:0000256" key="1">
    <source>
        <dbReference type="SAM" id="Phobius"/>
    </source>
</evidence>
<dbReference type="AlphaFoldDB" id="A0A5N0V590"/>
<dbReference type="OrthoDB" id="3629380at2"/>
<dbReference type="Pfam" id="PF07811">
    <property type="entry name" value="TadE"/>
    <property type="match status" value="1"/>
</dbReference>
<feature type="domain" description="TadE-like" evidence="2">
    <location>
        <begin position="14"/>
        <end position="55"/>
    </location>
</feature>
<keyword evidence="1" id="KW-0812">Transmembrane</keyword>
<evidence type="ECO:0000313" key="3">
    <source>
        <dbReference type="EMBL" id="KAA9159433.1"/>
    </source>
</evidence>
<sequence length="141" mass="14256">MTAPVWKRLRGDSGAETVGLAVLFPVVLVLILSMVQGGLWWHAHAVAAQAAQAGVDAGRPVGATSDTASEAARSFAARAGRGVLAAPEAHATATADTVQVTVSGTAVSLLPFPGLEIRVDANAQATKERFTVPTIDAGASS</sequence>
<organism evidence="3 4">
    <name type="scientific">Amycolatopsis acidicola</name>
    <dbReference type="NCBI Taxonomy" id="2596893"/>
    <lineage>
        <taxon>Bacteria</taxon>
        <taxon>Bacillati</taxon>
        <taxon>Actinomycetota</taxon>
        <taxon>Actinomycetes</taxon>
        <taxon>Pseudonocardiales</taxon>
        <taxon>Pseudonocardiaceae</taxon>
        <taxon>Amycolatopsis</taxon>
    </lineage>
</organism>
<accession>A0A5N0V590</accession>
<keyword evidence="1" id="KW-0472">Membrane</keyword>
<dbReference type="Proteomes" id="UP000319769">
    <property type="component" value="Unassembled WGS sequence"/>
</dbReference>
<reference evidence="3" key="1">
    <citation type="submission" date="2019-09" db="EMBL/GenBank/DDBJ databases">
        <authorList>
            <person name="Teo W.F.A."/>
            <person name="Duangmal K."/>
        </authorList>
    </citation>
    <scope>NUCLEOTIDE SEQUENCE [LARGE SCALE GENOMIC DNA]</scope>
    <source>
        <strain evidence="3">K81G1</strain>
    </source>
</reference>
<gene>
    <name evidence="3" type="ORF">FPZ12_020225</name>
</gene>
<dbReference type="InterPro" id="IPR012495">
    <property type="entry name" value="TadE-like_dom"/>
</dbReference>
<comment type="caution">
    <text evidence="3">The sequence shown here is derived from an EMBL/GenBank/DDBJ whole genome shotgun (WGS) entry which is preliminary data.</text>
</comment>